<keyword evidence="4" id="KW-1185">Reference proteome</keyword>
<dbReference type="EMBL" id="JAIPME010000002">
    <property type="protein sequence ID" value="MBZ2386638.1"/>
    <property type="molecule type" value="Genomic_DNA"/>
</dbReference>
<evidence type="ECO:0000313" key="4">
    <source>
        <dbReference type="Proteomes" id="UP000734271"/>
    </source>
</evidence>
<name>A0ABS7SYM6_9FIRM</name>
<dbReference type="Gene3D" id="1.10.443.10">
    <property type="entry name" value="Intergrase catalytic core"/>
    <property type="match status" value="1"/>
</dbReference>
<dbReference type="Pfam" id="PF00589">
    <property type="entry name" value="Phage_integrase"/>
    <property type="match status" value="1"/>
</dbReference>
<feature type="domain" description="Tyr recombinase" evidence="2">
    <location>
        <begin position="154"/>
        <end position="339"/>
    </location>
</feature>
<dbReference type="PANTHER" id="PTHR30349:SF64">
    <property type="entry name" value="PROPHAGE INTEGRASE INTD-RELATED"/>
    <property type="match status" value="1"/>
</dbReference>
<dbReference type="PANTHER" id="PTHR30349">
    <property type="entry name" value="PHAGE INTEGRASE-RELATED"/>
    <property type="match status" value="1"/>
</dbReference>
<dbReference type="CDD" id="cd01189">
    <property type="entry name" value="INT_ICEBs1_C_like"/>
    <property type="match status" value="1"/>
</dbReference>
<dbReference type="InterPro" id="IPR011010">
    <property type="entry name" value="DNA_brk_join_enz"/>
</dbReference>
<dbReference type="InterPro" id="IPR002104">
    <property type="entry name" value="Integrase_catalytic"/>
</dbReference>
<sequence length="341" mass="40261">MFLTSSTIRKRKDSGKLQVIIRQKQNGTWKQVESKTFTGSTEAKQWATIKKAEWQKKIETDYDKMTIGQLKEIYLETKKKEVKHSTYLTVSSNIRNANWFDDKMVYQVTAHDIKNICRDASYSHVKYMRMFYNFLIEELNIKVDNPFYKKQPKKESKTFIVADEDLEFILNRTRDEVVYISIIILYYTGVRISELNGLTWDNISKDSITINKQLYTANQTFSDTKSINSDRVVPINNKLIKHLQWWRRFQKITNIDNRLFTLKALEQKVNKQLRKILKNTYLEGLTCHDFRHTFITKLIQNNVDLITVAYLAGDDLNTIIKNYAHVNKKTKELSKQAIQSL</sequence>
<dbReference type="RefSeq" id="WP_223418900.1">
    <property type="nucleotide sequence ID" value="NZ_JAIPME010000002.1"/>
</dbReference>
<organism evidence="3 4">
    <name type="scientific">Anaerococcus murdochii</name>
    <dbReference type="NCBI Taxonomy" id="411577"/>
    <lineage>
        <taxon>Bacteria</taxon>
        <taxon>Bacillati</taxon>
        <taxon>Bacillota</taxon>
        <taxon>Tissierellia</taxon>
        <taxon>Tissierellales</taxon>
        <taxon>Peptoniphilaceae</taxon>
        <taxon>Anaerococcus</taxon>
    </lineage>
</organism>
<reference evidence="3 4" key="1">
    <citation type="submission" date="2021-08" db="EMBL/GenBank/DDBJ databases">
        <title>FDA dAtabase for Regulatory Grade micrObial Sequences (FDA-ARGOS): Supporting development and validation of Infectious Disease Dx tests.</title>
        <authorList>
            <person name="Sproer C."/>
            <person name="Gronow S."/>
            <person name="Severitt S."/>
            <person name="Schroder I."/>
            <person name="Tallon L."/>
            <person name="Sadzewicz L."/>
            <person name="Zhao X."/>
            <person name="Boylan J."/>
            <person name="Ott S."/>
            <person name="Bowen H."/>
            <person name="Vavikolanu K."/>
            <person name="Hazen T."/>
            <person name="Aluvathingal J."/>
            <person name="Nadendla S."/>
            <person name="Lowell S."/>
            <person name="Myers T."/>
            <person name="Yan Y."/>
            <person name="Sichtig H."/>
        </authorList>
    </citation>
    <scope>NUCLEOTIDE SEQUENCE [LARGE SCALE GENOMIC DNA]</scope>
    <source>
        <strain evidence="3 4">FDAARGOS_1460</strain>
    </source>
</reference>
<gene>
    <name evidence="3" type="ORF">K8P03_04915</name>
</gene>
<evidence type="ECO:0000313" key="3">
    <source>
        <dbReference type="EMBL" id="MBZ2386638.1"/>
    </source>
</evidence>
<dbReference type="PROSITE" id="PS51898">
    <property type="entry name" value="TYR_RECOMBINASE"/>
    <property type="match status" value="1"/>
</dbReference>
<keyword evidence="1" id="KW-0233">DNA recombination</keyword>
<dbReference type="SUPFAM" id="SSF56349">
    <property type="entry name" value="DNA breaking-rejoining enzymes"/>
    <property type="match status" value="1"/>
</dbReference>
<dbReference type="InterPro" id="IPR013762">
    <property type="entry name" value="Integrase-like_cat_sf"/>
</dbReference>
<accession>A0ABS7SYM6</accession>
<evidence type="ECO:0000259" key="2">
    <source>
        <dbReference type="PROSITE" id="PS51898"/>
    </source>
</evidence>
<proteinExistence type="predicted"/>
<comment type="caution">
    <text evidence="3">The sequence shown here is derived from an EMBL/GenBank/DDBJ whole genome shotgun (WGS) entry which is preliminary data.</text>
</comment>
<dbReference type="Proteomes" id="UP000734271">
    <property type="component" value="Unassembled WGS sequence"/>
</dbReference>
<evidence type="ECO:0000256" key="1">
    <source>
        <dbReference type="ARBA" id="ARBA00023172"/>
    </source>
</evidence>
<dbReference type="InterPro" id="IPR050090">
    <property type="entry name" value="Tyrosine_recombinase_XerCD"/>
</dbReference>
<protein>
    <submittedName>
        <fullName evidence="3">Site-specific integrase</fullName>
    </submittedName>
</protein>